<dbReference type="RefSeq" id="WP_226894733.1">
    <property type="nucleotide sequence ID" value="NZ_JBHSFT010000018.1"/>
</dbReference>
<dbReference type="InterPro" id="IPR022998">
    <property type="entry name" value="ThiamineP_synth_TenI"/>
</dbReference>
<accession>A0ABV9JYV6</accession>
<evidence type="ECO:0000313" key="4">
    <source>
        <dbReference type="EMBL" id="MFC4662937.1"/>
    </source>
</evidence>
<name>A0ABV9JYV6_9BACI</name>
<dbReference type="Proteomes" id="UP001595988">
    <property type="component" value="Unassembled WGS sequence"/>
</dbReference>
<feature type="domain" description="Thiamine phosphate synthase/TenI" evidence="3">
    <location>
        <begin position="50"/>
        <end position="223"/>
    </location>
</feature>
<gene>
    <name evidence="4" type="ORF">ACFO3P_12190</name>
</gene>
<organism evidence="4 5">
    <name type="scientific">Oceanobacillus aidingensis</name>
    <dbReference type="NCBI Taxonomy" id="645964"/>
    <lineage>
        <taxon>Bacteria</taxon>
        <taxon>Bacillati</taxon>
        <taxon>Bacillota</taxon>
        <taxon>Bacilli</taxon>
        <taxon>Bacillales</taxon>
        <taxon>Bacillaceae</taxon>
        <taxon>Oceanobacillus</taxon>
    </lineage>
</organism>
<dbReference type="Pfam" id="PF02581">
    <property type="entry name" value="TMP-TENI"/>
    <property type="match status" value="1"/>
</dbReference>
<evidence type="ECO:0000259" key="3">
    <source>
        <dbReference type="Pfam" id="PF02581"/>
    </source>
</evidence>
<evidence type="ECO:0000313" key="5">
    <source>
        <dbReference type="Proteomes" id="UP001595988"/>
    </source>
</evidence>
<keyword evidence="2" id="KW-0784">Thiamine biosynthesis</keyword>
<evidence type="ECO:0000256" key="1">
    <source>
        <dbReference type="ARBA" id="ARBA00004948"/>
    </source>
</evidence>
<dbReference type="Gene3D" id="3.20.20.70">
    <property type="entry name" value="Aldolase class I"/>
    <property type="match status" value="1"/>
</dbReference>
<keyword evidence="5" id="KW-1185">Reference proteome</keyword>
<dbReference type="InterPro" id="IPR036206">
    <property type="entry name" value="ThiamineP_synth_sf"/>
</dbReference>
<sequence>MTIYHSNNEFVYNQDHLSLSWISGLFRSSANPEARKWKKGEKKMDRHLHLISDGSFSEQHLQIVKRIQAEIGYLHIREKNKTAKDILEIIGALENIGLPLEKIIVNDRVDIAVIKQCAGIQLAFHSPSIPLVKESFPELKAGKSVHSLAEAEQAQQEGADYVLYGHIYSSKSKANQQPRGLTELQEMTNALSVPVYAIGGITPERAKEVTAAGAAGIAVMSGIWQAEDPVQTVRAYRQALNI</sequence>
<proteinExistence type="predicted"/>
<comment type="pathway">
    <text evidence="1">Cofactor biosynthesis; thiamine diphosphate biosynthesis.</text>
</comment>
<comment type="caution">
    <text evidence="4">The sequence shown here is derived from an EMBL/GenBank/DDBJ whole genome shotgun (WGS) entry which is preliminary data.</text>
</comment>
<dbReference type="PANTHER" id="PTHR20857:SF22">
    <property type="entry name" value="THIAZOLE TAUTOMERASE"/>
    <property type="match status" value="1"/>
</dbReference>
<dbReference type="SUPFAM" id="SSF51391">
    <property type="entry name" value="Thiamin phosphate synthase"/>
    <property type="match status" value="1"/>
</dbReference>
<reference evidence="5" key="1">
    <citation type="journal article" date="2019" name="Int. J. Syst. Evol. Microbiol.">
        <title>The Global Catalogue of Microorganisms (GCM) 10K type strain sequencing project: providing services to taxonomists for standard genome sequencing and annotation.</title>
        <authorList>
            <consortium name="The Broad Institute Genomics Platform"/>
            <consortium name="The Broad Institute Genome Sequencing Center for Infectious Disease"/>
            <person name="Wu L."/>
            <person name="Ma J."/>
        </authorList>
    </citation>
    <scope>NUCLEOTIDE SEQUENCE [LARGE SCALE GENOMIC DNA]</scope>
    <source>
        <strain evidence="5">CCUG 37257</strain>
    </source>
</reference>
<protein>
    <submittedName>
        <fullName evidence="4">Thiamine phosphate synthase</fullName>
    </submittedName>
</protein>
<evidence type="ECO:0000256" key="2">
    <source>
        <dbReference type="ARBA" id="ARBA00022977"/>
    </source>
</evidence>
<dbReference type="PANTHER" id="PTHR20857">
    <property type="entry name" value="THIAMINE-PHOSPHATE PYROPHOSPHORYLASE"/>
    <property type="match status" value="1"/>
</dbReference>
<dbReference type="CDD" id="cd00564">
    <property type="entry name" value="TMP_TenI"/>
    <property type="match status" value="1"/>
</dbReference>
<dbReference type="InterPro" id="IPR013785">
    <property type="entry name" value="Aldolase_TIM"/>
</dbReference>
<dbReference type="EMBL" id="JBHSFT010000018">
    <property type="protein sequence ID" value="MFC4662937.1"/>
    <property type="molecule type" value="Genomic_DNA"/>
</dbReference>